<dbReference type="EMBL" id="CAKC01000004">
    <property type="protein sequence ID" value="CCI86232.1"/>
    <property type="molecule type" value="Genomic_DNA"/>
</dbReference>
<evidence type="ECO:0000313" key="2">
    <source>
        <dbReference type="Proteomes" id="UP000009326"/>
    </source>
</evidence>
<gene>
    <name evidence="1" type="ORF">BN52_05715</name>
</gene>
<proteinExistence type="predicted"/>
<dbReference type="AlphaFoldDB" id="I7J1C8"/>
<evidence type="ECO:0008006" key="3">
    <source>
        <dbReference type="Google" id="ProtNLM"/>
    </source>
</evidence>
<accession>I7J1C8</accession>
<dbReference type="Proteomes" id="UP000009326">
    <property type="component" value="Unassembled WGS sequence"/>
</dbReference>
<organism evidence="1 2">
    <name type="scientific">Lactobacillus gigeriorum DSM 23908 = CRBIP 24.85</name>
    <dbReference type="NCBI Taxonomy" id="1423751"/>
    <lineage>
        <taxon>Bacteria</taxon>
        <taxon>Bacillati</taxon>
        <taxon>Bacillota</taxon>
        <taxon>Bacilli</taxon>
        <taxon>Lactobacillales</taxon>
        <taxon>Lactobacillaceae</taxon>
        <taxon>Lactobacillus</taxon>
    </lineage>
</organism>
<evidence type="ECO:0000313" key="1">
    <source>
        <dbReference type="EMBL" id="CCI86232.1"/>
    </source>
</evidence>
<protein>
    <recommendedName>
        <fullName evidence="3">Branched-chain amino acid ABC transporter permease</fullName>
    </recommendedName>
</protein>
<sequence length="36" mass="3827">MNNQLDRKTAIKDILPTALGYVGIGLAFGIVPEQVA</sequence>
<comment type="caution">
    <text evidence="1">The sequence shown here is derived from an EMBL/GenBank/DDBJ whole genome shotgun (WGS) entry which is preliminary data.</text>
</comment>
<name>I7J1C8_9LACO</name>
<reference evidence="1 2" key="1">
    <citation type="submission" date="2012-06" db="EMBL/GenBank/DDBJ databases">
        <title>Draft genome sequence of Lactobacillus gigeriorum CRBIP 24.85T, isolated from chicken crop.</title>
        <authorList>
            <person name="Cousin S."/>
            <person name="Ma L."/>
            <person name="Creno S."/>
            <person name="Clermont D."/>
            <person name="Loux V."/>
            <person name="Bizet C."/>
            <person name="Bouchier C."/>
        </authorList>
    </citation>
    <scope>NUCLEOTIDE SEQUENCE [LARGE SCALE GENOMIC DNA]</scope>
    <source>
        <strain evidence="2">CRBIP 24.85T</strain>
    </source>
</reference>